<evidence type="ECO:0000313" key="3">
    <source>
        <dbReference type="Proteomes" id="UP000182944"/>
    </source>
</evidence>
<reference evidence="3" key="1">
    <citation type="submission" date="2016-10" db="EMBL/GenBank/DDBJ databases">
        <authorList>
            <person name="Varghese N."/>
            <person name="Submissions S."/>
        </authorList>
    </citation>
    <scope>NUCLEOTIDE SEQUENCE [LARGE SCALE GENOMIC DNA]</scope>
    <source>
        <strain evidence="3">DSM 29303</strain>
    </source>
</reference>
<dbReference type="STRING" id="1545044.SAMN05444276_1011115"/>
<dbReference type="RefSeq" id="WP_036732053.1">
    <property type="nucleotide sequence ID" value="NZ_FNNA01000001.1"/>
</dbReference>
<dbReference type="InterPro" id="IPR028992">
    <property type="entry name" value="Hedgehog/Intein_dom"/>
</dbReference>
<protein>
    <submittedName>
        <fullName evidence="2">Hint domain-containing protein</fullName>
    </submittedName>
</protein>
<gene>
    <name evidence="2" type="ORF">SAMN05444276_1011115</name>
</gene>
<dbReference type="Proteomes" id="UP000182944">
    <property type="component" value="Unassembled WGS sequence"/>
</dbReference>
<proteinExistence type="predicted"/>
<feature type="domain" description="Hedgehog/Intein (Hint)" evidence="1">
    <location>
        <begin position="9"/>
        <end position="152"/>
    </location>
</feature>
<dbReference type="InterPro" id="IPR036844">
    <property type="entry name" value="Hint_dom_sf"/>
</dbReference>
<dbReference type="OrthoDB" id="6305173at2"/>
<dbReference type="AlphaFoldDB" id="A0A1H2TXP0"/>
<dbReference type="SUPFAM" id="SSF51294">
    <property type="entry name" value="Hedgehog/intein (Hint) domain"/>
    <property type="match status" value="1"/>
</dbReference>
<evidence type="ECO:0000259" key="1">
    <source>
        <dbReference type="Pfam" id="PF13403"/>
    </source>
</evidence>
<dbReference type="EMBL" id="FNNA01000001">
    <property type="protein sequence ID" value="SDW48695.1"/>
    <property type="molecule type" value="Genomic_DNA"/>
</dbReference>
<organism evidence="2 3">
    <name type="scientific">Paracoccus sanguinis</name>
    <dbReference type="NCBI Taxonomy" id="1545044"/>
    <lineage>
        <taxon>Bacteria</taxon>
        <taxon>Pseudomonadati</taxon>
        <taxon>Pseudomonadota</taxon>
        <taxon>Alphaproteobacteria</taxon>
        <taxon>Rhodobacterales</taxon>
        <taxon>Paracoccaceae</taxon>
        <taxon>Paracoccus</taxon>
    </lineage>
</organism>
<accession>A0A1H2TXP0</accession>
<dbReference type="Pfam" id="PF13403">
    <property type="entry name" value="Hint_2"/>
    <property type="match status" value="1"/>
</dbReference>
<keyword evidence="3" id="KW-1185">Reference proteome</keyword>
<evidence type="ECO:0000313" key="2">
    <source>
        <dbReference type="EMBL" id="SDW48695.1"/>
    </source>
</evidence>
<name>A0A1H2TXP0_9RHOB</name>
<dbReference type="Gene3D" id="2.170.16.10">
    <property type="entry name" value="Hedgehog/Intein (Hint) domain"/>
    <property type="match status" value="1"/>
</dbReference>
<sequence>MTFIPSSSICFVAGTLIRTPMGNVTVETLEVGDLVMTRDNGAQPVRWINSTRRALRAGSRLAPVRIRAGALGDNLPEADLLVSPQHRMLVRSAIAQRMFGTDEVLVAAKQLLQIDGIDIADDLDEVVYVHFIFDRHEIVYTNGAESESLYTGPEALKTLSPQAREEILALFPELAEDALPEPARVLASGRLGRKLAVRHAQNDKPLVG</sequence>